<dbReference type="NCBIfam" id="TIGR01484">
    <property type="entry name" value="HAD-SF-IIB"/>
    <property type="match status" value="1"/>
</dbReference>
<reference evidence="1" key="1">
    <citation type="submission" date="2022-07" db="EMBL/GenBank/DDBJ databases">
        <title>Complete genome sequence of Salinispirillum sp. LH10-3-1 capable of multiple carbohydrate inversion isolated from a soda lake.</title>
        <authorList>
            <person name="Liu J."/>
            <person name="Zhai Y."/>
            <person name="Zhang H."/>
            <person name="Yang H."/>
            <person name="Qu J."/>
            <person name="Li J."/>
        </authorList>
    </citation>
    <scope>NUCLEOTIDE SEQUENCE</scope>
    <source>
        <strain evidence="1">LH 10-3-1</strain>
    </source>
</reference>
<protein>
    <submittedName>
        <fullName evidence="1">HAD-IIB family hydrolase</fullName>
    </submittedName>
</protein>
<evidence type="ECO:0000313" key="1">
    <source>
        <dbReference type="EMBL" id="WLD58647.1"/>
    </source>
</evidence>
<name>A0AB38YHD4_9GAMM</name>
<gene>
    <name evidence="1" type="ORF">NFC81_02345</name>
</gene>
<accession>A0AB38YHD4</accession>
<dbReference type="InterPro" id="IPR023214">
    <property type="entry name" value="HAD_sf"/>
</dbReference>
<sequence length="266" mass="29420">MTALDYSQADILFTDVDDTLTTDGRLLPETYLAICQLAAAGVQVIPVTGGCAGWCDQIIRTWPVRAVIGEGGAFFIERESPQVTRWQFWGDKDQHRADQASILAAVSTLDVGFQPQLATDQPFRYVDVAIDYNQQQSLSDDKVQTLHGALSAKGFHVRQSSIHLNVWLGDFDKCTMALRVGKTLLGLNPDELRTRAVFIGDAPNDESMFEFFPLSVGVANIRHHLENMQARPAVVMNQRSGLGFAELADTWLKQLAKTPKSNLDLV</sequence>
<organism evidence="1">
    <name type="scientific">Salinispirillum sp. LH 10-3-1</name>
    <dbReference type="NCBI Taxonomy" id="2952525"/>
    <lineage>
        <taxon>Bacteria</taxon>
        <taxon>Pseudomonadati</taxon>
        <taxon>Pseudomonadota</taxon>
        <taxon>Gammaproteobacteria</taxon>
        <taxon>Oceanospirillales</taxon>
        <taxon>Saccharospirillaceae</taxon>
        <taxon>Salinispirillum</taxon>
    </lineage>
</organism>
<dbReference type="AlphaFoldDB" id="A0AB38YHD4"/>
<proteinExistence type="predicted"/>
<dbReference type="SUPFAM" id="SSF56784">
    <property type="entry name" value="HAD-like"/>
    <property type="match status" value="1"/>
</dbReference>
<dbReference type="InterPro" id="IPR006379">
    <property type="entry name" value="HAD-SF_hydro_IIB"/>
</dbReference>
<dbReference type="EMBL" id="CP101717">
    <property type="protein sequence ID" value="WLD58647.1"/>
    <property type="molecule type" value="Genomic_DNA"/>
</dbReference>
<dbReference type="InterPro" id="IPR036412">
    <property type="entry name" value="HAD-like_sf"/>
</dbReference>
<dbReference type="Gene3D" id="3.90.1070.10">
    <property type="match status" value="1"/>
</dbReference>
<dbReference type="Gene3D" id="3.40.50.1000">
    <property type="entry name" value="HAD superfamily/HAD-like"/>
    <property type="match status" value="1"/>
</dbReference>
<keyword evidence="1" id="KW-0378">Hydrolase</keyword>
<dbReference type="RefSeq" id="WP_304995933.1">
    <property type="nucleotide sequence ID" value="NZ_CP101717.1"/>
</dbReference>
<dbReference type="GO" id="GO:0016791">
    <property type="term" value="F:phosphatase activity"/>
    <property type="evidence" value="ECO:0007669"/>
    <property type="project" value="UniProtKB-ARBA"/>
</dbReference>
<dbReference type="GO" id="GO:0000287">
    <property type="term" value="F:magnesium ion binding"/>
    <property type="evidence" value="ECO:0007669"/>
    <property type="project" value="UniProtKB-ARBA"/>
</dbReference>